<proteinExistence type="predicted"/>
<comment type="caution">
    <text evidence="2">The sequence shown here is derived from an EMBL/GenBank/DDBJ whole genome shotgun (WGS) entry which is preliminary data.</text>
</comment>
<evidence type="ECO:0000313" key="3">
    <source>
        <dbReference type="Proteomes" id="UP001221898"/>
    </source>
</evidence>
<gene>
    <name evidence="2" type="ORF">AAFF_G00408070</name>
</gene>
<dbReference type="AlphaFoldDB" id="A0AAD7WJZ0"/>
<keyword evidence="3" id="KW-1185">Reference proteome</keyword>
<evidence type="ECO:0000313" key="2">
    <source>
        <dbReference type="EMBL" id="KAJ8399702.1"/>
    </source>
</evidence>
<dbReference type="EMBL" id="JAINUG010000081">
    <property type="protein sequence ID" value="KAJ8399702.1"/>
    <property type="molecule type" value="Genomic_DNA"/>
</dbReference>
<reference evidence="2" key="1">
    <citation type="journal article" date="2023" name="Science">
        <title>Genome structures resolve the early diversification of teleost fishes.</title>
        <authorList>
            <person name="Parey E."/>
            <person name="Louis A."/>
            <person name="Montfort J."/>
            <person name="Bouchez O."/>
            <person name="Roques C."/>
            <person name="Iampietro C."/>
            <person name="Lluch J."/>
            <person name="Castinel A."/>
            <person name="Donnadieu C."/>
            <person name="Desvignes T."/>
            <person name="Floi Bucao C."/>
            <person name="Jouanno E."/>
            <person name="Wen M."/>
            <person name="Mejri S."/>
            <person name="Dirks R."/>
            <person name="Jansen H."/>
            <person name="Henkel C."/>
            <person name="Chen W.J."/>
            <person name="Zahm M."/>
            <person name="Cabau C."/>
            <person name="Klopp C."/>
            <person name="Thompson A.W."/>
            <person name="Robinson-Rechavi M."/>
            <person name="Braasch I."/>
            <person name="Lecointre G."/>
            <person name="Bobe J."/>
            <person name="Postlethwait J.H."/>
            <person name="Berthelot C."/>
            <person name="Roest Crollius H."/>
            <person name="Guiguen Y."/>
        </authorList>
    </citation>
    <scope>NUCLEOTIDE SEQUENCE</scope>
    <source>
        <strain evidence="2">NC1722</strain>
    </source>
</reference>
<dbReference type="Proteomes" id="UP001221898">
    <property type="component" value="Unassembled WGS sequence"/>
</dbReference>
<organism evidence="2 3">
    <name type="scientific">Aldrovandia affinis</name>
    <dbReference type="NCBI Taxonomy" id="143900"/>
    <lineage>
        <taxon>Eukaryota</taxon>
        <taxon>Metazoa</taxon>
        <taxon>Chordata</taxon>
        <taxon>Craniata</taxon>
        <taxon>Vertebrata</taxon>
        <taxon>Euteleostomi</taxon>
        <taxon>Actinopterygii</taxon>
        <taxon>Neopterygii</taxon>
        <taxon>Teleostei</taxon>
        <taxon>Notacanthiformes</taxon>
        <taxon>Halosauridae</taxon>
        <taxon>Aldrovandia</taxon>
    </lineage>
</organism>
<accession>A0AAD7WJZ0</accession>
<protein>
    <submittedName>
        <fullName evidence="2">Uncharacterized protein</fullName>
    </submittedName>
</protein>
<name>A0AAD7WJZ0_9TELE</name>
<evidence type="ECO:0000256" key="1">
    <source>
        <dbReference type="SAM" id="MobiDB-lite"/>
    </source>
</evidence>
<feature type="compositionally biased region" description="Polar residues" evidence="1">
    <location>
        <begin position="22"/>
        <end position="43"/>
    </location>
</feature>
<sequence length="84" mass="8755">MGRAALPQVSGLTPIPGPASKRPTNQPLLQDQVRANASISHSPAPTVKTGKPLHPRPMGHAPSNQNTDAAHLTSYKGGNGCLTW</sequence>
<feature type="region of interest" description="Disordered" evidence="1">
    <location>
        <begin position="1"/>
        <end position="72"/>
    </location>
</feature>